<dbReference type="Proteomes" id="UP000026962">
    <property type="component" value="Chromosome 3"/>
</dbReference>
<dbReference type="AlphaFoldDB" id="A0A0E0KCQ1"/>
<dbReference type="Gramene" id="OPUNC03G13940.1">
    <property type="protein sequence ID" value="OPUNC03G13940.1"/>
    <property type="gene ID" value="OPUNC03G13940"/>
</dbReference>
<proteinExistence type="predicted"/>
<dbReference type="EnsemblPlants" id="OPUNC03G13940.1">
    <property type="protein sequence ID" value="OPUNC03G13940.1"/>
    <property type="gene ID" value="OPUNC03G13940"/>
</dbReference>
<evidence type="ECO:0000256" key="1">
    <source>
        <dbReference type="SAM" id="MobiDB-lite"/>
    </source>
</evidence>
<name>A0A0E0KCQ1_ORYPU</name>
<feature type="compositionally biased region" description="Basic and acidic residues" evidence="1">
    <location>
        <begin position="12"/>
        <end position="57"/>
    </location>
</feature>
<organism evidence="2">
    <name type="scientific">Oryza punctata</name>
    <name type="common">Red rice</name>
    <dbReference type="NCBI Taxonomy" id="4537"/>
    <lineage>
        <taxon>Eukaryota</taxon>
        <taxon>Viridiplantae</taxon>
        <taxon>Streptophyta</taxon>
        <taxon>Embryophyta</taxon>
        <taxon>Tracheophyta</taxon>
        <taxon>Spermatophyta</taxon>
        <taxon>Magnoliopsida</taxon>
        <taxon>Liliopsida</taxon>
        <taxon>Poales</taxon>
        <taxon>Poaceae</taxon>
        <taxon>BOP clade</taxon>
        <taxon>Oryzoideae</taxon>
        <taxon>Oryzeae</taxon>
        <taxon>Oryzinae</taxon>
        <taxon>Oryza</taxon>
    </lineage>
</organism>
<feature type="region of interest" description="Disordered" evidence="1">
    <location>
        <begin position="1"/>
        <end position="58"/>
    </location>
</feature>
<reference evidence="2" key="2">
    <citation type="submission" date="2018-05" db="EMBL/GenBank/DDBJ databases">
        <title>OpunRS2 (Oryza punctata Reference Sequence Version 2).</title>
        <authorList>
            <person name="Zhang J."/>
            <person name="Kudrna D."/>
            <person name="Lee S."/>
            <person name="Talag J."/>
            <person name="Welchert J."/>
            <person name="Wing R.A."/>
        </authorList>
    </citation>
    <scope>NUCLEOTIDE SEQUENCE [LARGE SCALE GENOMIC DNA]</scope>
</reference>
<evidence type="ECO:0000313" key="2">
    <source>
        <dbReference type="EnsemblPlants" id="OPUNC03G13940.1"/>
    </source>
</evidence>
<protein>
    <submittedName>
        <fullName evidence="2">Uncharacterized protein</fullName>
    </submittedName>
</protein>
<sequence length="243" mass="27820">MTRQTSAGRTPARSDEECTDHAGMDGTEDPGRWRETGENFELSEHQTQRRENPREAENYSPLHSFAATSQARVTHGTGSRELQPLLLFIYPYPLICLGLGCMHSPLLPERQSIEPLAGAAWLRREINVSDRPHKSYLRRRRNFQTLVRLPSTGSVRFGQADNGARMSTTCTAERSEHQEDYKAHRLSYLNHFFFYLRDSEDFVQYHHKFKVVDSARTMPLAACQLKVSTGRQRPLVGELDGTR</sequence>
<dbReference type="HOGENOM" id="CLU_1144131_0_0_1"/>
<reference evidence="2" key="1">
    <citation type="submission" date="2015-04" db="UniProtKB">
        <authorList>
            <consortium name="EnsemblPlants"/>
        </authorList>
    </citation>
    <scope>IDENTIFICATION</scope>
</reference>
<keyword evidence="3" id="KW-1185">Reference proteome</keyword>
<evidence type="ECO:0000313" key="3">
    <source>
        <dbReference type="Proteomes" id="UP000026962"/>
    </source>
</evidence>
<accession>A0A0E0KCQ1</accession>